<name>A0A3N0AGR3_9ACTN</name>
<dbReference type="GO" id="GO:0046872">
    <property type="term" value="F:metal ion binding"/>
    <property type="evidence" value="ECO:0007669"/>
    <property type="project" value="InterPro"/>
</dbReference>
<dbReference type="Gene3D" id="1.20.1090.10">
    <property type="entry name" value="Dehydroquinate synthase-like - alpha domain"/>
    <property type="match status" value="1"/>
</dbReference>
<gene>
    <name evidence="4" type="ORF">DMP07_03605</name>
</gene>
<dbReference type="PANTHER" id="PTHR43633:SF1">
    <property type="entry name" value="ALCOHOL DEHYDROGENASE YQHD"/>
    <property type="match status" value="1"/>
</dbReference>
<dbReference type="AlphaFoldDB" id="A0A3N0AGR3"/>
<dbReference type="Pfam" id="PF00465">
    <property type="entry name" value="Fe-ADH"/>
    <property type="match status" value="1"/>
</dbReference>
<dbReference type="Pfam" id="PF25137">
    <property type="entry name" value="ADH_Fe_C"/>
    <property type="match status" value="1"/>
</dbReference>
<dbReference type="InterPro" id="IPR044731">
    <property type="entry name" value="BDH-like"/>
</dbReference>
<dbReference type="InterPro" id="IPR056798">
    <property type="entry name" value="ADH_Fe_C"/>
</dbReference>
<dbReference type="SUPFAM" id="SSF56796">
    <property type="entry name" value="Dehydroquinate synthase-like"/>
    <property type="match status" value="1"/>
</dbReference>
<accession>A0A3N0AGR3</accession>
<evidence type="ECO:0000256" key="1">
    <source>
        <dbReference type="ARBA" id="ARBA00023002"/>
    </source>
</evidence>
<sequence length="417" mass="44597">MNDFIYYSPTEFVFGRGVEEGVGAKAAARGFKKALLVYGKGSVVRSGLLDRVKASLDAAGVAHVDLAGVRPNPEVASVREGIRMVREQQADLILPVGGGSAIDCAKAVAFGALYDGDVWDFFCGKAKVERALPIFCVLTIPAAGSEASSSCVISNDELHAKRGTNGDAFRPAVAFMNPEITFTLPPFQTAAGVTDMIAHICERWFSGVGPVPVTDNIAAGLLRALIEAAPRVLEDPEDYDARADIMWAGMLAHNDIAGCGRALVQGGRAGGWESHGLEHEMSAFDTSITHGAGLAVIMPAWMRYVWREDPSRFLQFALDVFDIEPIDGSDEAVEDAVTAAIDELQAFFVDMGMPKTMGELGLREEDVDAIVETLRATKGDVFGAFKKISMEDAKAIYLSAFVDPALPALDEDEAEEA</sequence>
<dbReference type="RefSeq" id="WP_123197780.1">
    <property type="nucleotide sequence ID" value="NZ_QICB01000002.1"/>
</dbReference>
<evidence type="ECO:0000259" key="3">
    <source>
        <dbReference type="Pfam" id="PF25137"/>
    </source>
</evidence>
<feature type="domain" description="Fe-containing alcohol dehydrogenase-like C-terminal" evidence="3">
    <location>
        <begin position="189"/>
        <end position="400"/>
    </location>
</feature>
<comment type="caution">
    <text evidence="4">The sequence shown here is derived from an EMBL/GenBank/DDBJ whole genome shotgun (WGS) entry which is preliminary data.</text>
</comment>
<dbReference type="GO" id="GO:0005829">
    <property type="term" value="C:cytosol"/>
    <property type="evidence" value="ECO:0007669"/>
    <property type="project" value="TreeGrafter"/>
</dbReference>
<keyword evidence="1" id="KW-0560">Oxidoreductase</keyword>
<dbReference type="Gene3D" id="3.40.50.1970">
    <property type="match status" value="1"/>
</dbReference>
<dbReference type="PANTHER" id="PTHR43633">
    <property type="entry name" value="ALCOHOL DEHYDROGENASE YQHD"/>
    <property type="match status" value="1"/>
</dbReference>
<protein>
    <submittedName>
        <fullName evidence="4">NADH-dependent alcohol dehydrogenase</fullName>
    </submittedName>
</protein>
<dbReference type="GO" id="GO:0008106">
    <property type="term" value="F:alcohol dehydrogenase (NADP+) activity"/>
    <property type="evidence" value="ECO:0007669"/>
    <property type="project" value="TreeGrafter"/>
</dbReference>
<organism evidence="4 5">
    <name type="scientific">Slackia faecicanis</name>
    <dbReference type="NCBI Taxonomy" id="255723"/>
    <lineage>
        <taxon>Bacteria</taxon>
        <taxon>Bacillati</taxon>
        <taxon>Actinomycetota</taxon>
        <taxon>Coriobacteriia</taxon>
        <taxon>Eggerthellales</taxon>
        <taxon>Eggerthellaceae</taxon>
        <taxon>Slackia</taxon>
    </lineage>
</organism>
<dbReference type="FunFam" id="3.40.50.1970:FF:000003">
    <property type="entry name" value="Alcohol dehydrogenase, iron-containing"/>
    <property type="match status" value="1"/>
</dbReference>
<dbReference type="Proteomes" id="UP000267368">
    <property type="component" value="Unassembled WGS sequence"/>
</dbReference>
<proteinExistence type="predicted"/>
<evidence type="ECO:0000313" key="5">
    <source>
        <dbReference type="Proteomes" id="UP000267368"/>
    </source>
</evidence>
<feature type="domain" description="Alcohol dehydrogenase iron-type/glycerol dehydrogenase GldA" evidence="2">
    <location>
        <begin position="9"/>
        <end position="178"/>
    </location>
</feature>
<dbReference type="EMBL" id="QICB01000002">
    <property type="protein sequence ID" value="RNL20679.1"/>
    <property type="molecule type" value="Genomic_DNA"/>
</dbReference>
<evidence type="ECO:0000259" key="2">
    <source>
        <dbReference type="Pfam" id="PF00465"/>
    </source>
</evidence>
<reference evidence="5" key="1">
    <citation type="submission" date="2018-05" db="EMBL/GenBank/DDBJ databases">
        <title>Genome Sequencing of selected type strains of the family Eggerthellaceae.</title>
        <authorList>
            <person name="Danylec N."/>
            <person name="Stoll D.A."/>
            <person name="Doetsch A."/>
            <person name="Huch M."/>
        </authorList>
    </citation>
    <scope>NUCLEOTIDE SEQUENCE [LARGE SCALE GENOMIC DNA]</scope>
    <source>
        <strain evidence="5">DSM 17537</strain>
    </source>
</reference>
<dbReference type="OrthoDB" id="323926at2"/>
<dbReference type="GO" id="GO:1990362">
    <property type="term" value="F:butanol dehydrogenase (NAD+) activity"/>
    <property type="evidence" value="ECO:0007669"/>
    <property type="project" value="InterPro"/>
</dbReference>
<keyword evidence="5" id="KW-1185">Reference proteome</keyword>
<evidence type="ECO:0000313" key="4">
    <source>
        <dbReference type="EMBL" id="RNL20679.1"/>
    </source>
</evidence>
<dbReference type="GO" id="GO:1990002">
    <property type="term" value="F:methylglyoxal reductase (NADPH) (acetol producing) activity"/>
    <property type="evidence" value="ECO:0007669"/>
    <property type="project" value="TreeGrafter"/>
</dbReference>
<dbReference type="InterPro" id="IPR001670">
    <property type="entry name" value="ADH_Fe/GldA"/>
</dbReference>
<dbReference type="CDD" id="cd08187">
    <property type="entry name" value="BDH"/>
    <property type="match status" value="1"/>
</dbReference>